<name>A0A8H5C536_9AGAR</name>
<evidence type="ECO:0000256" key="4">
    <source>
        <dbReference type="ARBA" id="ARBA00022989"/>
    </source>
</evidence>
<evidence type="ECO:0000259" key="11">
    <source>
        <dbReference type="Pfam" id="PF01529"/>
    </source>
</evidence>
<dbReference type="PROSITE" id="PS50216">
    <property type="entry name" value="DHHC"/>
    <property type="match status" value="1"/>
</dbReference>
<comment type="subcellular location">
    <subcellularLocation>
        <location evidence="1">Membrane</location>
        <topology evidence="1">Multi-pass membrane protein</topology>
    </subcellularLocation>
</comment>
<keyword evidence="8 10" id="KW-0012">Acyltransferase</keyword>
<evidence type="ECO:0000256" key="1">
    <source>
        <dbReference type="ARBA" id="ARBA00004141"/>
    </source>
</evidence>
<dbReference type="Proteomes" id="UP000559256">
    <property type="component" value="Unassembled WGS sequence"/>
</dbReference>
<evidence type="ECO:0000256" key="3">
    <source>
        <dbReference type="ARBA" id="ARBA00022692"/>
    </source>
</evidence>
<dbReference type="EMBL" id="JAACJM010000253">
    <property type="protein sequence ID" value="KAF5334711.1"/>
    <property type="molecule type" value="Genomic_DNA"/>
</dbReference>
<accession>A0A8H5C536</accession>
<feature type="transmembrane region" description="Helical" evidence="10">
    <location>
        <begin position="243"/>
        <end position="265"/>
    </location>
</feature>
<comment type="caution">
    <text evidence="12">The sequence shown here is derived from an EMBL/GenBank/DDBJ whole genome shotgun (WGS) entry which is preliminary data.</text>
</comment>
<feature type="domain" description="Palmitoyltransferase DHHC" evidence="11">
    <location>
        <begin position="202"/>
        <end position="322"/>
    </location>
</feature>
<evidence type="ECO:0000256" key="6">
    <source>
        <dbReference type="ARBA" id="ARBA00023139"/>
    </source>
</evidence>
<sequence>MRNTTSLTAMKRDNYLVSHAIIHLSGDFEVPCIDEQIYGTFTNKSLEKRETDDDLSHSTQTLTPTTSTLVIIRDEDDDDDDFPFFLIPPTAAAETKMFCQKQVIGCFKTLEKWGDRLTGAAGPFFVTFAIVLISMGALSFYAEPMQPATTFPQSWTWARPRKAKSRAANGYRPLETVDAEEGSLEEAEVDEWNITKADMTKCRKCTAMRPENLGLTTFPSLLPTERAHHWVNQCVGIYNERHFILFMAYLWLSTVLFVLLGYPLFFEALGLRVEPPFPSHLPPILFILSFILSAVLSFAVGVMLIVALWAVMRGETSVEAQDNEVYRKVALSRGEMFGNGYDLGR</sequence>
<evidence type="ECO:0000256" key="8">
    <source>
        <dbReference type="ARBA" id="ARBA00023315"/>
    </source>
</evidence>
<evidence type="ECO:0000256" key="5">
    <source>
        <dbReference type="ARBA" id="ARBA00023136"/>
    </source>
</evidence>
<dbReference type="GO" id="GO:0016020">
    <property type="term" value="C:membrane"/>
    <property type="evidence" value="ECO:0007669"/>
    <property type="project" value="UniProtKB-SubCell"/>
</dbReference>
<evidence type="ECO:0000256" key="2">
    <source>
        <dbReference type="ARBA" id="ARBA00022679"/>
    </source>
</evidence>
<feature type="transmembrane region" description="Helical" evidence="10">
    <location>
        <begin position="285"/>
        <end position="311"/>
    </location>
</feature>
<comment type="similarity">
    <text evidence="10">Belongs to the DHHC palmitoyltransferase family.</text>
</comment>
<gene>
    <name evidence="12" type="ORF">D9758_017357</name>
</gene>
<keyword evidence="6" id="KW-0564">Palmitate</keyword>
<dbReference type="OrthoDB" id="9909019at2759"/>
<dbReference type="InterPro" id="IPR001594">
    <property type="entry name" value="Palmitoyltrfase_DHHC"/>
</dbReference>
<proteinExistence type="inferred from homology"/>
<feature type="transmembrane region" description="Helical" evidence="10">
    <location>
        <begin position="120"/>
        <end position="142"/>
    </location>
</feature>
<reference evidence="12 13" key="1">
    <citation type="journal article" date="2020" name="ISME J.">
        <title>Uncovering the hidden diversity of litter-decomposition mechanisms in mushroom-forming fungi.</title>
        <authorList>
            <person name="Floudas D."/>
            <person name="Bentzer J."/>
            <person name="Ahren D."/>
            <person name="Johansson T."/>
            <person name="Persson P."/>
            <person name="Tunlid A."/>
        </authorList>
    </citation>
    <scope>NUCLEOTIDE SEQUENCE [LARGE SCALE GENOMIC DNA]</scope>
    <source>
        <strain evidence="12 13">CBS 291.85</strain>
    </source>
</reference>
<protein>
    <recommendedName>
        <fullName evidence="10">Palmitoyltransferase</fullName>
        <ecNumber evidence="10">2.3.1.225</ecNumber>
    </recommendedName>
</protein>
<dbReference type="AlphaFoldDB" id="A0A8H5C536"/>
<keyword evidence="7" id="KW-0449">Lipoprotein</keyword>
<keyword evidence="2 10" id="KW-0808">Transferase</keyword>
<dbReference type="InterPro" id="IPR039859">
    <property type="entry name" value="PFA4/ZDH16/20/ERF2-like"/>
</dbReference>
<dbReference type="Pfam" id="PF01529">
    <property type="entry name" value="DHHC"/>
    <property type="match status" value="1"/>
</dbReference>
<dbReference type="EC" id="2.3.1.225" evidence="10"/>
<keyword evidence="4 10" id="KW-1133">Transmembrane helix</keyword>
<dbReference type="PANTHER" id="PTHR12246">
    <property type="entry name" value="PALMITOYLTRANSFERASE ZDHHC16"/>
    <property type="match status" value="1"/>
</dbReference>
<keyword evidence="3 10" id="KW-0812">Transmembrane</keyword>
<evidence type="ECO:0000256" key="10">
    <source>
        <dbReference type="RuleBase" id="RU079119"/>
    </source>
</evidence>
<comment type="domain">
    <text evidence="10">The DHHC domain is required for palmitoyltransferase activity.</text>
</comment>
<evidence type="ECO:0000256" key="9">
    <source>
        <dbReference type="ARBA" id="ARBA00048048"/>
    </source>
</evidence>
<keyword evidence="5 10" id="KW-0472">Membrane</keyword>
<comment type="catalytic activity">
    <reaction evidence="9 10">
        <text>L-cysteinyl-[protein] + hexadecanoyl-CoA = S-hexadecanoyl-L-cysteinyl-[protein] + CoA</text>
        <dbReference type="Rhea" id="RHEA:36683"/>
        <dbReference type="Rhea" id="RHEA-COMP:10131"/>
        <dbReference type="Rhea" id="RHEA-COMP:11032"/>
        <dbReference type="ChEBI" id="CHEBI:29950"/>
        <dbReference type="ChEBI" id="CHEBI:57287"/>
        <dbReference type="ChEBI" id="CHEBI:57379"/>
        <dbReference type="ChEBI" id="CHEBI:74151"/>
        <dbReference type="EC" id="2.3.1.225"/>
    </reaction>
</comment>
<dbReference type="GO" id="GO:0019706">
    <property type="term" value="F:protein-cysteine S-palmitoyltransferase activity"/>
    <property type="evidence" value="ECO:0007669"/>
    <property type="project" value="UniProtKB-EC"/>
</dbReference>
<keyword evidence="13" id="KW-1185">Reference proteome</keyword>
<organism evidence="12 13">
    <name type="scientific">Tetrapyrgos nigripes</name>
    <dbReference type="NCBI Taxonomy" id="182062"/>
    <lineage>
        <taxon>Eukaryota</taxon>
        <taxon>Fungi</taxon>
        <taxon>Dikarya</taxon>
        <taxon>Basidiomycota</taxon>
        <taxon>Agaricomycotina</taxon>
        <taxon>Agaricomycetes</taxon>
        <taxon>Agaricomycetidae</taxon>
        <taxon>Agaricales</taxon>
        <taxon>Marasmiineae</taxon>
        <taxon>Marasmiaceae</taxon>
        <taxon>Tetrapyrgos</taxon>
    </lineage>
</organism>
<evidence type="ECO:0000313" key="12">
    <source>
        <dbReference type="EMBL" id="KAF5334711.1"/>
    </source>
</evidence>
<evidence type="ECO:0000256" key="7">
    <source>
        <dbReference type="ARBA" id="ARBA00023288"/>
    </source>
</evidence>
<evidence type="ECO:0000313" key="13">
    <source>
        <dbReference type="Proteomes" id="UP000559256"/>
    </source>
</evidence>